<name>A0A6J7NGF0_9ZZZZ</name>
<evidence type="ECO:0000313" key="7">
    <source>
        <dbReference type="EMBL" id="CAB4992480.1"/>
    </source>
</evidence>
<feature type="domain" description="PPIase cyclophilin-type" evidence="1">
    <location>
        <begin position="80"/>
        <end position="232"/>
    </location>
</feature>
<dbReference type="EMBL" id="CAFBIY010000003">
    <property type="protein sequence ID" value="CAB4846097.1"/>
    <property type="molecule type" value="Genomic_DNA"/>
</dbReference>
<dbReference type="EMBL" id="CAFBOL010000038">
    <property type="protein sequence ID" value="CAB4992480.1"/>
    <property type="molecule type" value="Genomic_DNA"/>
</dbReference>
<evidence type="ECO:0000313" key="5">
    <source>
        <dbReference type="EMBL" id="CAB4846097.1"/>
    </source>
</evidence>
<accession>A0A6J7NGF0</accession>
<protein>
    <submittedName>
        <fullName evidence="7">Unannotated protein</fullName>
    </submittedName>
</protein>
<evidence type="ECO:0000313" key="3">
    <source>
        <dbReference type="EMBL" id="CAB4729399.1"/>
    </source>
</evidence>
<evidence type="ECO:0000259" key="1">
    <source>
        <dbReference type="PROSITE" id="PS50072"/>
    </source>
</evidence>
<dbReference type="InterPro" id="IPR044666">
    <property type="entry name" value="Cyclophilin_A-like"/>
</dbReference>
<dbReference type="EMBL" id="CAEZYF010000012">
    <property type="protein sequence ID" value="CAB4729399.1"/>
    <property type="molecule type" value="Genomic_DNA"/>
</dbReference>
<evidence type="ECO:0000313" key="2">
    <source>
        <dbReference type="EMBL" id="CAB4363179.1"/>
    </source>
</evidence>
<dbReference type="InterPro" id="IPR029000">
    <property type="entry name" value="Cyclophilin-like_dom_sf"/>
</dbReference>
<dbReference type="EMBL" id="CAFAAV010000113">
    <property type="protein sequence ID" value="CAB4823471.1"/>
    <property type="molecule type" value="Genomic_DNA"/>
</dbReference>
<dbReference type="PROSITE" id="PS51257">
    <property type="entry name" value="PROKAR_LIPOPROTEIN"/>
    <property type="match status" value="1"/>
</dbReference>
<sequence>MNRKFTLSVAESGVMIRTRSLALALAGAALLLASCGDDNKGSTAAPAGGSLPNGCAPADGSGTKVTAFTTAPPMCLVQGTAYVAVIQTNRATLRVNLRPDIAPLTVNSFVNLARSHYFDDTTCHRAVQNFVVQCGDPTATGHGGPGYTFADEVSKIEPYRIGSLAMANSGPDTNGSQFFIISGDDGAALPPKYTLFGEVEDNDLGNVALLDSLANPVDGPPLQPIDIISITIDEQ</sequence>
<dbReference type="GO" id="GO:0003755">
    <property type="term" value="F:peptidyl-prolyl cis-trans isomerase activity"/>
    <property type="evidence" value="ECO:0007669"/>
    <property type="project" value="InterPro"/>
</dbReference>
<gene>
    <name evidence="3" type="ORF">UFOPK2656_01997</name>
    <name evidence="4" type="ORF">UFOPK3099_01526</name>
    <name evidence="5" type="ORF">UFOPK3267_00098</name>
    <name evidence="6" type="ORF">UFOPK3651_00865</name>
    <name evidence="7" type="ORF">UFOPK3931_01562</name>
    <name evidence="2" type="ORF">UFOPK4189_00960</name>
</gene>
<dbReference type="EMBL" id="CAESGF010000004">
    <property type="protein sequence ID" value="CAB4363179.1"/>
    <property type="molecule type" value="Genomic_DNA"/>
</dbReference>
<dbReference type="PROSITE" id="PS50072">
    <property type="entry name" value="CSA_PPIASE_2"/>
    <property type="match status" value="1"/>
</dbReference>
<dbReference type="Pfam" id="PF00160">
    <property type="entry name" value="Pro_isomerase"/>
    <property type="match status" value="1"/>
</dbReference>
<organism evidence="7">
    <name type="scientific">freshwater metagenome</name>
    <dbReference type="NCBI Taxonomy" id="449393"/>
    <lineage>
        <taxon>unclassified sequences</taxon>
        <taxon>metagenomes</taxon>
        <taxon>ecological metagenomes</taxon>
    </lineage>
</organism>
<reference evidence="7" key="1">
    <citation type="submission" date="2020-05" db="EMBL/GenBank/DDBJ databases">
        <authorList>
            <person name="Chiriac C."/>
            <person name="Salcher M."/>
            <person name="Ghai R."/>
            <person name="Kavagutti S V."/>
        </authorList>
    </citation>
    <scope>NUCLEOTIDE SEQUENCE</scope>
</reference>
<dbReference type="Gene3D" id="2.40.100.10">
    <property type="entry name" value="Cyclophilin-like"/>
    <property type="match status" value="1"/>
</dbReference>
<dbReference type="AlphaFoldDB" id="A0A6J7NGF0"/>
<dbReference type="EMBL" id="CAFBMT010000004">
    <property type="protein sequence ID" value="CAB4921216.1"/>
    <property type="molecule type" value="Genomic_DNA"/>
</dbReference>
<dbReference type="SUPFAM" id="SSF50891">
    <property type="entry name" value="Cyclophilin-like"/>
    <property type="match status" value="1"/>
</dbReference>
<dbReference type="PANTHER" id="PTHR45625:SF3">
    <property type="entry name" value="PEPTIDYL-PROLYL CIS-TRANS ISOMERASE B-RELATED"/>
    <property type="match status" value="1"/>
</dbReference>
<evidence type="ECO:0000313" key="6">
    <source>
        <dbReference type="EMBL" id="CAB4921216.1"/>
    </source>
</evidence>
<dbReference type="PANTHER" id="PTHR45625">
    <property type="entry name" value="PEPTIDYL-PROLYL CIS-TRANS ISOMERASE-RELATED"/>
    <property type="match status" value="1"/>
</dbReference>
<evidence type="ECO:0000313" key="4">
    <source>
        <dbReference type="EMBL" id="CAB4823471.1"/>
    </source>
</evidence>
<dbReference type="PRINTS" id="PR00153">
    <property type="entry name" value="CSAPPISMRASE"/>
</dbReference>
<dbReference type="CDD" id="cd00317">
    <property type="entry name" value="cyclophilin"/>
    <property type="match status" value="1"/>
</dbReference>
<proteinExistence type="predicted"/>
<dbReference type="InterPro" id="IPR002130">
    <property type="entry name" value="Cyclophilin-type_PPIase_dom"/>
</dbReference>